<dbReference type="FunFam" id="3.20.20.100:FF:000002">
    <property type="entry name" value="2,5-diketo-D-gluconic acid reductase A"/>
    <property type="match status" value="1"/>
</dbReference>
<keyword evidence="9" id="KW-1185">Reference proteome</keyword>
<dbReference type="InterPro" id="IPR044494">
    <property type="entry name" value="AKR3C2/3"/>
</dbReference>
<dbReference type="GO" id="GO:0016652">
    <property type="term" value="F:oxidoreductase activity, acting on NAD(P)H as acceptor"/>
    <property type="evidence" value="ECO:0007669"/>
    <property type="project" value="InterPro"/>
</dbReference>
<gene>
    <name evidence="8" type="ORF">EDD18DRAFT_1266551</name>
</gene>
<dbReference type="CDD" id="cd19120">
    <property type="entry name" value="AKR_AKR3C2-3"/>
    <property type="match status" value="1"/>
</dbReference>
<feature type="binding site" evidence="5">
    <location>
        <position position="107"/>
    </location>
    <ligand>
        <name>substrate</name>
    </ligand>
</feature>
<protein>
    <submittedName>
        <fullName evidence="8">Aldo/keto reductase</fullName>
    </submittedName>
</protein>
<comment type="caution">
    <text evidence="8">The sequence shown here is derived from an EMBL/GenBank/DDBJ whole genome shotgun (WGS) entry which is preliminary data.</text>
</comment>
<dbReference type="Proteomes" id="UP001175228">
    <property type="component" value="Unassembled WGS sequence"/>
</dbReference>
<feature type="site" description="Lowers pKa of active site Tyr" evidence="6">
    <location>
        <position position="76"/>
    </location>
</feature>
<reference evidence="8" key="1">
    <citation type="submission" date="2023-06" db="EMBL/GenBank/DDBJ databases">
        <authorList>
            <consortium name="Lawrence Berkeley National Laboratory"/>
            <person name="Ahrendt S."/>
            <person name="Sahu N."/>
            <person name="Indic B."/>
            <person name="Wong-Bajracharya J."/>
            <person name="Merenyi Z."/>
            <person name="Ke H.-M."/>
            <person name="Monk M."/>
            <person name="Kocsube S."/>
            <person name="Drula E."/>
            <person name="Lipzen A."/>
            <person name="Balint B."/>
            <person name="Henrissat B."/>
            <person name="Andreopoulos B."/>
            <person name="Martin F.M."/>
            <person name="Harder C.B."/>
            <person name="Rigling D."/>
            <person name="Ford K.L."/>
            <person name="Foster G.D."/>
            <person name="Pangilinan J."/>
            <person name="Papanicolaou A."/>
            <person name="Barry K."/>
            <person name="LaButti K."/>
            <person name="Viragh M."/>
            <person name="Koriabine M."/>
            <person name="Yan M."/>
            <person name="Riley R."/>
            <person name="Champramary S."/>
            <person name="Plett K.L."/>
            <person name="Tsai I.J."/>
            <person name="Slot J."/>
            <person name="Sipos G."/>
            <person name="Plett J."/>
            <person name="Nagy L.G."/>
            <person name="Grigoriev I.V."/>
        </authorList>
    </citation>
    <scope>NUCLEOTIDE SEQUENCE</scope>
    <source>
        <strain evidence="8">HWK02</strain>
    </source>
</reference>
<evidence type="ECO:0000256" key="2">
    <source>
        <dbReference type="ARBA" id="ARBA00022857"/>
    </source>
</evidence>
<dbReference type="PRINTS" id="PR00069">
    <property type="entry name" value="ALDKETRDTASE"/>
</dbReference>
<feature type="domain" description="NADP-dependent oxidoreductase" evidence="7">
    <location>
        <begin position="17"/>
        <end position="269"/>
    </location>
</feature>
<dbReference type="AlphaFoldDB" id="A0AA39UDJ2"/>
<dbReference type="PIRSF" id="PIRSF000097">
    <property type="entry name" value="AKR"/>
    <property type="match status" value="1"/>
</dbReference>
<dbReference type="InterPro" id="IPR020471">
    <property type="entry name" value="AKR"/>
</dbReference>
<dbReference type="GO" id="GO:0016616">
    <property type="term" value="F:oxidoreductase activity, acting on the CH-OH group of donors, NAD or NADP as acceptor"/>
    <property type="evidence" value="ECO:0007669"/>
    <property type="project" value="UniProtKB-ARBA"/>
</dbReference>
<evidence type="ECO:0000313" key="9">
    <source>
        <dbReference type="Proteomes" id="UP001175228"/>
    </source>
</evidence>
<dbReference type="PANTHER" id="PTHR43827:SF3">
    <property type="entry name" value="NADP-DEPENDENT OXIDOREDUCTASE DOMAIN-CONTAINING PROTEIN"/>
    <property type="match status" value="1"/>
</dbReference>
<dbReference type="InterPro" id="IPR023210">
    <property type="entry name" value="NADP_OxRdtase_dom"/>
</dbReference>
<dbReference type="Gene3D" id="3.20.20.100">
    <property type="entry name" value="NADP-dependent oxidoreductase domain"/>
    <property type="match status" value="1"/>
</dbReference>
<keyword evidence="3" id="KW-0560">Oxidoreductase</keyword>
<dbReference type="InterPro" id="IPR018170">
    <property type="entry name" value="Aldo/ket_reductase_CS"/>
</dbReference>
<evidence type="ECO:0000259" key="7">
    <source>
        <dbReference type="Pfam" id="PF00248"/>
    </source>
</evidence>
<dbReference type="PROSITE" id="PS00062">
    <property type="entry name" value="ALDOKETO_REDUCTASE_2"/>
    <property type="match status" value="1"/>
</dbReference>
<dbReference type="EMBL" id="JAUEPU010000162">
    <property type="protein sequence ID" value="KAK0474735.1"/>
    <property type="molecule type" value="Genomic_DNA"/>
</dbReference>
<evidence type="ECO:0000256" key="6">
    <source>
        <dbReference type="PIRSR" id="PIRSR000097-3"/>
    </source>
</evidence>
<dbReference type="SUPFAM" id="SSF51430">
    <property type="entry name" value="NAD(P)-linked oxidoreductase"/>
    <property type="match status" value="1"/>
</dbReference>
<evidence type="ECO:0000256" key="3">
    <source>
        <dbReference type="ARBA" id="ARBA00023002"/>
    </source>
</evidence>
<dbReference type="Pfam" id="PF00248">
    <property type="entry name" value="Aldo_ket_red"/>
    <property type="match status" value="1"/>
</dbReference>
<evidence type="ECO:0000256" key="1">
    <source>
        <dbReference type="ARBA" id="ARBA00007905"/>
    </source>
</evidence>
<proteinExistence type="inferred from homology"/>
<dbReference type="PANTHER" id="PTHR43827">
    <property type="entry name" value="2,5-DIKETO-D-GLUCONIC ACID REDUCTASE"/>
    <property type="match status" value="1"/>
</dbReference>
<organism evidence="8 9">
    <name type="scientific">Armillaria luteobubalina</name>
    <dbReference type="NCBI Taxonomy" id="153913"/>
    <lineage>
        <taxon>Eukaryota</taxon>
        <taxon>Fungi</taxon>
        <taxon>Dikarya</taxon>
        <taxon>Basidiomycota</taxon>
        <taxon>Agaricomycotina</taxon>
        <taxon>Agaricomycetes</taxon>
        <taxon>Agaricomycetidae</taxon>
        <taxon>Agaricales</taxon>
        <taxon>Marasmiineae</taxon>
        <taxon>Physalacriaceae</taxon>
        <taxon>Armillaria</taxon>
    </lineage>
</organism>
<evidence type="ECO:0000256" key="4">
    <source>
        <dbReference type="PIRSR" id="PIRSR000097-1"/>
    </source>
</evidence>
<evidence type="ECO:0000256" key="5">
    <source>
        <dbReference type="PIRSR" id="PIRSR000097-2"/>
    </source>
</evidence>
<feature type="active site" description="Proton donor" evidence="4">
    <location>
        <position position="51"/>
    </location>
</feature>
<comment type="similarity">
    <text evidence="1">Belongs to the aldo/keto reductase family.</text>
</comment>
<evidence type="ECO:0000313" key="8">
    <source>
        <dbReference type="EMBL" id="KAK0474735.1"/>
    </source>
</evidence>
<accession>A0AA39UDJ2</accession>
<name>A0AA39UDJ2_9AGAR</name>
<keyword evidence="2" id="KW-0521">NADP</keyword>
<sequence length="304" mass="32577">MPWDPVKLNSGHFIPSIAFGTWKLGNGDGPISQVDQAISVGFSHFDTAQSYRNETEAGIAIRESGLARNELFITTKYSGLDGLDIKTSIQNSLKNLGVSYVDLYLIHHPRLAVPDIPTAWKEMEALQAQGLAKSIGVSNFGVNELAVLLASANIKPAANQILLHPYVYARQSSIVDYCQKAGIVIEAYSPLMHVVLFRSPVTTLPGGAVDVPVNDLAKKYNVTPDQILLAWTKSKGAVVVTTSSKKSRLEGYLNAGDLELAPDEISAIDLAGAAGPGHLKVARRVVLTCLASAAVWSILRMVGC</sequence>
<dbReference type="InterPro" id="IPR036812">
    <property type="entry name" value="NAD(P)_OxRdtase_dom_sf"/>
</dbReference>